<feature type="compositionally biased region" description="Basic and acidic residues" evidence="1">
    <location>
        <begin position="49"/>
        <end position="67"/>
    </location>
</feature>
<dbReference type="AlphaFoldDB" id="A0A4Z2FM56"/>
<dbReference type="EMBL" id="SRLO01001114">
    <property type="protein sequence ID" value="TNN41362.1"/>
    <property type="molecule type" value="Genomic_DNA"/>
</dbReference>
<protein>
    <submittedName>
        <fullName evidence="2">Uncharacterized protein</fullName>
    </submittedName>
</protein>
<organism evidence="2 3">
    <name type="scientific">Liparis tanakae</name>
    <name type="common">Tanaka's snailfish</name>
    <dbReference type="NCBI Taxonomy" id="230148"/>
    <lineage>
        <taxon>Eukaryota</taxon>
        <taxon>Metazoa</taxon>
        <taxon>Chordata</taxon>
        <taxon>Craniata</taxon>
        <taxon>Vertebrata</taxon>
        <taxon>Euteleostomi</taxon>
        <taxon>Actinopterygii</taxon>
        <taxon>Neopterygii</taxon>
        <taxon>Teleostei</taxon>
        <taxon>Neoteleostei</taxon>
        <taxon>Acanthomorphata</taxon>
        <taxon>Eupercaria</taxon>
        <taxon>Perciformes</taxon>
        <taxon>Cottioidei</taxon>
        <taxon>Cottales</taxon>
        <taxon>Liparidae</taxon>
        <taxon>Liparis</taxon>
    </lineage>
</organism>
<comment type="caution">
    <text evidence="2">The sequence shown here is derived from an EMBL/GenBank/DDBJ whole genome shotgun (WGS) entry which is preliminary data.</text>
</comment>
<gene>
    <name evidence="2" type="ORF">EYF80_048475</name>
</gene>
<reference evidence="2 3" key="1">
    <citation type="submission" date="2019-03" db="EMBL/GenBank/DDBJ databases">
        <title>First draft genome of Liparis tanakae, snailfish: a comprehensive survey of snailfish specific genes.</title>
        <authorList>
            <person name="Kim W."/>
            <person name="Song I."/>
            <person name="Jeong J.-H."/>
            <person name="Kim D."/>
            <person name="Kim S."/>
            <person name="Ryu S."/>
            <person name="Song J.Y."/>
            <person name="Lee S.K."/>
        </authorList>
    </citation>
    <scope>NUCLEOTIDE SEQUENCE [LARGE SCALE GENOMIC DNA]</scope>
    <source>
        <tissue evidence="2">Muscle</tissue>
    </source>
</reference>
<evidence type="ECO:0000313" key="2">
    <source>
        <dbReference type="EMBL" id="TNN41362.1"/>
    </source>
</evidence>
<keyword evidence="3" id="KW-1185">Reference proteome</keyword>
<sequence>MLGDGHRDGDGERTKRRSPPESNYWTCGSVWRTGCDQEDVHILVTLSEATREHKSPAAARRDHGDLP</sequence>
<name>A0A4Z2FM56_9TELE</name>
<dbReference type="Proteomes" id="UP000314294">
    <property type="component" value="Unassembled WGS sequence"/>
</dbReference>
<evidence type="ECO:0000313" key="3">
    <source>
        <dbReference type="Proteomes" id="UP000314294"/>
    </source>
</evidence>
<proteinExistence type="predicted"/>
<accession>A0A4Z2FM56</accession>
<feature type="region of interest" description="Disordered" evidence="1">
    <location>
        <begin position="48"/>
        <end position="67"/>
    </location>
</feature>
<feature type="region of interest" description="Disordered" evidence="1">
    <location>
        <begin position="1"/>
        <end position="23"/>
    </location>
</feature>
<feature type="compositionally biased region" description="Basic and acidic residues" evidence="1">
    <location>
        <begin position="1"/>
        <end position="13"/>
    </location>
</feature>
<evidence type="ECO:0000256" key="1">
    <source>
        <dbReference type="SAM" id="MobiDB-lite"/>
    </source>
</evidence>